<organism evidence="2">
    <name type="scientific">hydrothermal vent metagenome</name>
    <dbReference type="NCBI Taxonomy" id="652676"/>
    <lineage>
        <taxon>unclassified sequences</taxon>
        <taxon>metagenomes</taxon>
        <taxon>ecological metagenomes</taxon>
    </lineage>
</organism>
<evidence type="ECO:0008006" key="3">
    <source>
        <dbReference type="Google" id="ProtNLM"/>
    </source>
</evidence>
<feature type="compositionally biased region" description="Acidic residues" evidence="1">
    <location>
        <begin position="1"/>
        <end position="15"/>
    </location>
</feature>
<name>A0A1W1C575_9ZZZZ</name>
<reference evidence="2" key="1">
    <citation type="submission" date="2016-10" db="EMBL/GenBank/DDBJ databases">
        <authorList>
            <person name="de Groot N.N."/>
        </authorList>
    </citation>
    <scope>NUCLEOTIDE SEQUENCE</scope>
</reference>
<dbReference type="AlphaFoldDB" id="A0A1W1C575"/>
<dbReference type="SUPFAM" id="SSF158752">
    <property type="entry name" value="HP0242-like"/>
    <property type="match status" value="1"/>
</dbReference>
<protein>
    <recommendedName>
        <fullName evidence="3">DUF2018 domain-containing protein</fullName>
    </recommendedName>
</protein>
<dbReference type="Pfam" id="PF09442">
    <property type="entry name" value="DUF2018"/>
    <property type="match status" value="1"/>
</dbReference>
<accession>A0A1W1C575</accession>
<evidence type="ECO:0000313" key="2">
    <source>
        <dbReference type="EMBL" id="SFV60883.1"/>
    </source>
</evidence>
<sequence length="99" mass="11510">MSSFIEDEEEYEDSSTDFWGRTPQSSYFEIAKTANQNIVEQELEKVFRRLAVAEKMLEDRDLTDEHERQISTLVIDKEIDDRTASVFIDLVAAIVTQCE</sequence>
<proteinExistence type="predicted"/>
<evidence type="ECO:0000256" key="1">
    <source>
        <dbReference type="SAM" id="MobiDB-lite"/>
    </source>
</evidence>
<gene>
    <name evidence="2" type="ORF">MNB_SV-3-1036</name>
</gene>
<dbReference type="InterPro" id="IPR018563">
    <property type="entry name" value="DUF2018"/>
</dbReference>
<dbReference type="EMBL" id="FPHI01000022">
    <property type="protein sequence ID" value="SFV60883.1"/>
    <property type="molecule type" value="Genomic_DNA"/>
</dbReference>
<dbReference type="InterPro" id="IPR023126">
    <property type="entry name" value="HP0242-like_sf"/>
</dbReference>
<dbReference type="Gene3D" id="1.10.3350.10">
    <property type="entry name" value="HP0242-like domain"/>
    <property type="match status" value="1"/>
</dbReference>
<feature type="region of interest" description="Disordered" evidence="1">
    <location>
        <begin position="1"/>
        <end position="21"/>
    </location>
</feature>